<proteinExistence type="predicted"/>
<dbReference type="EMBL" id="JAENHK010000008">
    <property type="protein sequence ID" value="MBK1895795.1"/>
    <property type="molecule type" value="Genomic_DNA"/>
</dbReference>
<name>A0ABS1FTP0_9FLAO</name>
<gene>
    <name evidence="1" type="ORF">JHL15_08550</name>
</gene>
<comment type="caution">
    <text evidence="1">The sequence shown here is derived from an EMBL/GenBank/DDBJ whole genome shotgun (WGS) entry which is preliminary data.</text>
</comment>
<keyword evidence="2" id="KW-1185">Reference proteome</keyword>
<evidence type="ECO:0000313" key="1">
    <source>
        <dbReference type="EMBL" id="MBK1895795.1"/>
    </source>
</evidence>
<dbReference type="RefSeq" id="WP_200245070.1">
    <property type="nucleotide sequence ID" value="NZ_JAENHK010000008.1"/>
</dbReference>
<dbReference type="Proteomes" id="UP000628669">
    <property type="component" value="Unassembled WGS sequence"/>
</dbReference>
<sequence>MKITIAKEIIKDNTQIVDSLINLSTEQYEELISNINSIYRFELIDNYFQILYGNYNDFIETINKNSLELLDNSKSPLILNRSYLNRFKIESNRKFINYLSSFRTLVDHVPRMLNIKEKEDFKGYLNFLYDKEFSYRFIYKLRNYTQHCGLPITQYESNFNSSLVKIFLMMNVDFLLNNYDSWGEVVKNDLKKYRCIDSKTIIDEHFSLVRKIYDKTLILLKDETLTKIDLIEKTIEGYKGNHKLLVLLEEDNGDLNSITYIPLDEIKKLKRIYLG</sequence>
<evidence type="ECO:0000313" key="2">
    <source>
        <dbReference type="Proteomes" id="UP000628669"/>
    </source>
</evidence>
<reference evidence="2" key="1">
    <citation type="submission" date="2021-01" db="EMBL/GenBank/DDBJ databases">
        <title>Genome public.</title>
        <authorList>
            <person name="Liu C."/>
            <person name="Sun Q."/>
        </authorList>
    </citation>
    <scope>NUCLEOTIDE SEQUENCE [LARGE SCALE GENOMIC DNA]</scope>
    <source>
        <strain evidence="2">YIM B02567</strain>
    </source>
</reference>
<organism evidence="1 2">
    <name type="scientific">Chryseobacterium paridis</name>
    <dbReference type="NCBI Taxonomy" id="2800328"/>
    <lineage>
        <taxon>Bacteria</taxon>
        <taxon>Pseudomonadati</taxon>
        <taxon>Bacteroidota</taxon>
        <taxon>Flavobacteriia</taxon>
        <taxon>Flavobacteriales</taxon>
        <taxon>Weeksellaceae</taxon>
        <taxon>Chryseobacterium group</taxon>
        <taxon>Chryseobacterium</taxon>
    </lineage>
</organism>
<protein>
    <submittedName>
        <fullName evidence="1">Uncharacterized protein</fullName>
    </submittedName>
</protein>
<accession>A0ABS1FTP0</accession>